<keyword evidence="4" id="KW-0498">Mitosis</keyword>
<dbReference type="PANTHER" id="PTHR14728:SF2">
    <property type="entry name" value="PROTEIN AURORA BOREALIS"/>
    <property type="match status" value="1"/>
</dbReference>
<dbReference type="GO" id="GO:0005737">
    <property type="term" value="C:cytoplasm"/>
    <property type="evidence" value="ECO:0007669"/>
    <property type="project" value="TreeGrafter"/>
</dbReference>
<dbReference type="EMBL" id="UZAJ01000265">
    <property type="protein sequence ID" value="VDO26807.1"/>
    <property type="molecule type" value="Genomic_DNA"/>
</dbReference>
<dbReference type="GO" id="GO:0007088">
    <property type="term" value="P:regulation of mitotic nuclear division"/>
    <property type="evidence" value="ECO:0007669"/>
    <property type="project" value="TreeGrafter"/>
</dbReference>
<evidence type="ECO:0000313" key="9">
    <source>
        <dbReference type="WBParaSite" id="OFLC_0000071301-mRNA-1"/>
    </source>
</evidence>
<evidence type="ECO:0000256" key="6">
    <source>
        <dbReference type="SAM" id="MobiDB-lite"/>
    </source>
</evidence>
<dbReference type="Proteomes" id="UP000267606">
    <property type="component" value="Unassembled WGS sequence"/>
</dbReference>
<evidence type="ECO:0000256" key="4">
    <source>
        <dbReference type="ARBA" id="ARBA00022776"/>
    </source>
</evidence>
<feature type="region of interest" description="Disordered" evidence="6">
    <location>
        <begin position="1"/>
        <end position="41"/>
    </location>
</feature>
<evidence type="ECO:0000256" key="1">
    <source>
        <dbReference type="ARBA" id="ARBA00010963"/>
    </source>
</evidence>
<dbReference type="AlphaFoldDB" id="A0A183GZQ4"/>
<dbReference type="InterPro" id="IPR023252">
    <property type="entry name" value="Aurora_borealis_protein"/>
</dbReference>
<dbReference type="GO" id="GO:0019901">
    <property type="term" value="F:protein kinase binding"/>
    <property type="evidence" value="ECO:0007669"/>
    <property type="project" value="TreeGrafter"/>
</dbReference>
<evidence type="ECO:0000256" key="2">
    <source>
        <dbReference type="ARBA" id="ARBA00020055"/>
    </source>
</evidence>
<keyword evidence="3" id="KW-0132">Cell division</keyword>
<keyword evidence="5" id="KW-0131">Cell cycle</keyword>
<name>A0A183GZQ4_9BILA</name>
<dbReference type="PANTHER" id="PTHR14728">
    <property type="entry name" value="PROTEIN AURORA BOREALIS"/>
    <property type="match status" value="1"/>
</dbReference>
<evidence type="ECO:0000313" key="7">
    <source>
        <dbReference type="EMBL" id="VDO26807.1"/>
    </source>
</evidence>
<protein>
    <recommendedName>
        <fullName evidence="2">Protein aurora borealis</fullName>
    </recommendedName>
</protein>
<dbReference type="GO" id="GO:0051301">
    <property type="term" value="P:cell division"/>
    <property type="evidence" value="ECO:0007669"/>
    <property type="project" value="UniProtKB-KW"/>
</dbReference>
<dbReference type="GO" id="GO:0005634">
    <property type="term" value="C:nucleus"/>
    <property type="evidence" value="ECO:0007669"/>
    <property type="project" value="TreeGrafter"/>
</dbReference>
<evidence type="ECO:0000313" key="8">
    <source>
        <dbReference type="Proteomes" id="UP000267606"/>
    </source>
</evidence>
<dbReference type="Pfam" id="PF15280">
    <property type="entry name" value="BORA_N"/>
    <property type="match status" value="1"/>
</dbReference>
<dbReference type="GO" id="GO:0060236">
    <property type="term" value="P:regulation of mitotic spindle organization"/>
    <property type="evidence" value="ECO:0007669"/>
    <property type="project" value="TreeGrafter"/>
</dbReference>
<evidence type="ECO:0000256" key="3">
    <source>
        <dbReference type="ARBA" id="ARBA00022618"/>
    </source>
</evidence>
<dbReference type="STRING" id="387005.A0A183GZQ4"/>
<gene>
    <name evidence="7" type="ORF">OFLC_LOCUS714</name>
</gene>
<evidence type="ECO:0000256" key="5">
    <source>
        <dbReference type="ARBA" id="ARBA00023306"/>
    </source>
</evidence>
<dbReference type="PRINTS" id="PR02038">
    <property type="entry name" value="AURORABORA"/>
</dbReference>
<organism evidence="9">
    <name type="scientific">Onchocerca flexuosa</name>
    <dbReference type="NCBI Taxonomy" id="387005"/>
    <lineage>
        <taxon>Eukaryota</taxon>
        <taxon>Metazoa</taxon>
        <taxon>Ecdysozoa</taxon>
        <taxon>Nematoda</taxon>
        <taxon>Chromadorea</taxon>
        <taxon>Rhabditida</taxon>
        <taxon>Spirurina</taxon>
        <taxon>Spiruromorpha</taxon>
        <taxon>Filarioidea</taxon>
        <taxon>Onchocercidae</taxon>
        <taxon>Onchocerca</taxon>
    </lineage>
</organism>
<sequence length="400" mass="45025">MNVTGDSDPDSYGKPKFNSTVLGPDERPHISENGKTGQHALKLSPIPKDRVQFMNSNGSTFSEQHFHNSEECSELQDSKLKTKLEAETLSSFIGCDSKSGDADKENVEMEMLESKILSERSIFPKSNSTARSHITNPFDSDIMESLSATTYSPNLFNNSKKTGECETPEKSFRWSIGQIADFRPATIDETESVYPTPDPAEEVQIHSAIDKFWASQKYVLPSPQFVRFFMMKGSIKSEQMDSPSLILKTRTLLHESPLTLSVPKTRSIESQKSVEVQTMFTFPPNLDLIGLLGNCFQYEEGEVAVFEANLSLNTLRRKLFLNALSSQTNIMDESECSVTMDTDDDCDGREPFSHERPAWYHSNDEIISTRRVSFDDVRDPNEEAEINSRLLSPDISPIKK</sequence>
<reference evidence="9" key="1">
    <citation type="submission" date="2016-06" db="UniProtKB">
        <authorList>
            <consortium name="WormBaseParasite"/>
        </authorList>
    </citation>
    <scope>IDENTIFICATION</scope>
</reference>
<reference evidence="7 8" key="2">
    <citation type="submission" date="2018-11" db="EMBL/GenBank/DDBJ databases">
        <authorList>
            <consortium name="Pathogen Informatics"/>
        </authorList>
    </citation>
    <scope>NUCLEOTIDE SEQUENCE [LARGE SCALE GENOMIC DNA]</scope>
</reference>
<accession>A0A183GZQ4</accession>
<keyword evidence="8" id="KW-1185">Reference proteome</keyword>
<dbReference type="WBParaSite" id="OFLC_0000071301-mRNA-1">
    <property type="protein sequence ID" value="OFLC_0000071301-mRNA-1"/>
    <property type="gene ID" value="OFLC_0000071301"/>
</dbReference>
<comment type="similarity">
    <text evidence="1">Belongs to the BORA family.</text>
</comment>
<proteinExistence type="inferred from homology"/>